<dbReference type="InterPro" id="IPR048020">
    <property type="entry name" value="Transpos_IS3"/>
</dbReference>
<organism evidence="2 3">
    <name type="scientific">Levilactobacillus namurensis</name>
    <dbReference type="NCBI Taxonomy" id="380393"/>
    <lineage>
        <taxon>Bacteria</taxon>
        <taxon>Bacillati</taxon>
        <taxon>Bacillota</taxon>
        <taxon>Bacilli</taxon>
        <taxon>Lactobacillales</taxon>
        <taxon>Lactobacillaceae</taxon>
        <taxon>Levilactobacillus</taxon>
    </lineage>
</organism>
<dbReference type="GO" id="GO:0015074">
    <property type="term" value="P:DNA integration"/>
    <property type="evidence" value="ECO:0007669"/>
    <property type="project" value="InterPro"/>
</dbReference>
<dbReference type="PANTHER" id="PTHR46889:SF4">
    <property type="entry name" value="TRANSPOSASE INSO FOR INSERTION SEQUENCE ELEMENT IS911B-RELATED"/>
    <property type="match status" value="1"/>
</dbReference>
<dbReference type="SUPFAM" id="SSF53098">
    <property type="entry name" value="Ribonuclease H-like"/>
    <property type="match status" value="1"/>
</dbReference>
<accession>A0AAW8W8G9</accession>
<reference evidence="2" key="1">
    <citation type="submission" date="2023-08" db="EMBL/GenBank/DDBJ databases">
        <authorList>
            <person name="Page C.A."/>
            <person name="Perez-Diaz I.M."/>
        </authorList>
    </citation>
    <scope>NUCLEOTIDE SEQUENCE</scope>
    <source>
        <strain evidence="2">3.8.38</strain>
    </source>
</reference>
<dbReference type="PROSITE" id="PS50994">
    <property type="entry name" value="INTEGRASE"/>
    <property type="match status" value="1"/>
</dbReference>
<dbReference type="Gene3D" id="3.30.420.10">
    <property type="entry name" value="Ribonuclease H-like superfamily/Ribonuclease H"/>
    <property type="match status" value="1"/>
</dbReference>
<dbReference type="Proteomes" id="UP001254075">
    <property type="component" value="Unassembled WGS sequence"/>
</dbReference>
<evidence type="ECO:0000259" key="1">
    <source>
        <dbReference type="PROSITE" id="PS50994"/>
    </source>
</evidence>
<evidence type="ECO:0000313" key="3">
    <source>
        <dbReference type="Proteomes" id="UP001254075"/>
    </source>
</evidence>
<dbReference type="NCBIfam" id="NF033516">
    <property type="entry name" value="transpos_IS3"/>
    <property type="match status" value="1"/>
</dbReference>
<dbReference type="EMBL" id="JAVLAM010000009">
    <property type="protein sequence ID" value="MDT7015492.1"/>
    <property type="molecule type" value="Genomic_DNA"/>
</dbReference>
<dbReference type="Pfam" id="PF13333">
    <property type="entry name" value="rve_2"/>
    <property type="match status" value="1"/>
</dbReference>
<comment type="caution">
    <text evidence="2">The sequence shown here is derived from an EMBL/GenBank/DDBJ whole genome shotgun (WGS) entry which is preliminary data.</text>
</comment>
<dbReference type="InterPro" id="IPR050900">
    <property type="entry name" value="Transposase_IS3/IS150/IS904"/>
</dbReference>
<sequence length="181" mass="21532">MAPNRLKRRFKTDRPYQKLVTDVSEFRYGNQSQNERVYLEPVLDLFNGEVLAFNISDHPTVEFALKPLQEALNRIPVLDYRTTVHTDQGFQYQHRHWQNTLKEHHVFQSMSRKATCLDNAAMESFFHIMKVEVMDEHFETKTALIEAMNEWIDFYNHRRIKTKLDGKSPVKYRELTVQKAA</sequence>
<dbReference type="InterPro" id="IPR036397">
    <property type="entry name" value="RNaseH_sf"/>
</dbReference>
<name>A0AAW8W8G9_9LACO</name>
<protein>
    <submittedName>
        <fullName evidence="2">IS3 family transposase</fullName>
    </submittedName>
</protein>
<proteinExistence type="predicted"/>
<evidence type="ECO:0000313" key="2">
    <source>
        <dbReference type="EMBL" id="MDT7015492.1"/>
    </source>
</evidence>
<dbReference type="PANTHER" id="PTHR46889">
    <property type="entry name" value="TRANSPOSASE INSF FOR INSERTION SEQUENCE IS3B-RELATED"/>
    <property type="match status" value="1"/>
</dbReference>
<feature type="domain" description="Integrase catalytic" evidence="1">
    <location>
        <begin position="11"/>
        <end position="177"/>
    </location>
</feature>
<dbReference type="RefSeq" id="WP_002817478.1">
    <property type="nucleotide sequence ID" value="NZ_JAVLAM010000009.1"/>
</dbReference>
<dbReference type="InterPro" id="IPR012337">
    <property type="entry name" value="RNaseH-like_sf"/>
</dbReference>
<dbReference type="Pfam" id="PF00665">
    <property type="entry name" value="rve"/>
    <property type="match status" value="1"/>
</dbReference>
<dbReference type="AlphaFoldDB" id="A0AAW8W8G9"/>
<gene>
    <name evidence="2" type="ORF">RI532_14075</name>
</gene>
<dbReference type="GO" id="GO:0003676">
    <property type="term" value="F:nucleic acid binding"/>
    <property type="evidence" value="ECO:0007669"/>
    <property type="project" value="InterPro"/>
</dbReference>
<dbReference type="InterPro" id="IPR001584">
    <property type="entry name" value="Integrase_cat-core"/>
</dbReference>